<dbReference type="Proteomes" id="UP000013063">
    <property type="component" value="Unassembled WGS sequence"/>
</dbReference>
<evidence type="ECO:0000313" key="3">
    <source>
        <dbReference type="Proteomes" id="UP000013063"/>
    </source>
</evidence>
<comment type="caution">
    <text evidence="2">The sequence shown here is derived from an EMBL/GenBank/DDBJ whole genome shotgun (WGS) entry which is preliminary data.</text>
</comment>
<keyword evidence="1" id="KW-1133">Transmembrane helix</keyword>
<dbReference type="STRING" id="1292034.OR37_00511"/>
<dbReference type="EMBL" id="APMP01000001">
    <property type="protein sequence ID" value="ENZ84003.1"/>
    <property type="molecule type" value="Genomic_DNA"/>
</dbReference>
<gene>
    <name evidence="2" type="ORF">OR37_00511</name>
</gene>
<protein>
    <submittedName>
        <fullName evidence="2">Flp pilus assembly protein, pilin Flp</fullName>
    </submittedName>
</protein>
<keyword evidence="3" id="KW-1185">Reference proteome</keyword>
<evidence type="ECO:0000256" key="1">
    <source>
        <dbReference type="SAM" id="Phobius"/>
    </source>
</evidence>
<sequence length="73" mass="7540" precursor="true">MSRAVFWRDEKGVASVEATILLAVLGMALLAGGYRLGPAIKAYSDRLSAAVREARCLAAGDPSAPPPPCQVGV</sequence>
<proteinExistence type="predicted"/>
<keyword evidence="1" id="KW-0472">Membrane</keyword>
<accession>R0EEZ6</accession>
<feature type="transmembrane region" description="Helical" evidence="1">
    <location>
        <begin position="20"/>
        <end position="37"/>
    </location>
</feature>
<organism evidence="2 3">
    <name type="scientific">Caulobacter vibrioides OR37</name>
    <dbReference type="NCBI Taxonomy" id="1292034"/>
    <lineage>
        <taxon>Bacteria</taxon>
        <taxon>Pseudomonadati</taxon>
        <taxon>Pseudomonadota</taxon>
        <taxon>Alphaproteobacteria</taxon>
        <taxon>Caulobacterales</taxon>
        <taxon>Caulobacteraceae</taxon>
        <taxon>Caulobacter</taxon>
    </lineage>
</organism>
<evidence type="ECO:0000313" key="2">
    <source>
        <dbReference type="EMBL" id="ENZ84003.1"/>
    </source>
</evidence>
<dbReference type="PATRIC" id="fig|1292034.3.peg.509"/>
<reference evidence="2 3" key="1">
    <citation type="journal article" date="2013" name="Genome Announc.">
        <title>Draft Genome Sequence for Caulobacter sp. Strain OR37, a Bacterium Tolerant to Heavy Metals.</title>
        <authorList>
            <person name="Utturkar S.M."/>
            <person name="Bollmann A."/>
            <person name="Brzoska R.M."/>
            <person name="Klingeman D.M."/>
            <person name="Epstein S.E."/>
            <person name="Palumbo A.V."/>
            <person name="Brown S.D."/>
        </authorList>
    </citation>
    <scope>NUCLEOTIDE SEQUENCE [LARGE SCALE GENOMIC DNA]</scope>
    <source>
        <strain evidence="2 3">OR37</strain>
    </source>
</reference>
<name>R0EEZ6_CAUVI</name>
<dbReference type="AlphaFoldDB" id="R0EEZ6"/>
<keyword evidence="1" id="KW-0812">Transmembrane</keyword>